<feature type="domain" description="DUF4113" evidence="1">
    <location>
        <begin position="5"/>
        <end position="42"/>
    </location>
</feature>
<dbReference type="Pfam" id="PF13438">
    <property type="entry name" value="DUF4113"/>
    <property type="match status" value="1"/>
</dbReference>
<keyword evidence="3" id="KW-1185">Reference proteome</keyword>
<evidence type="ECO:0000259" key="1">
    <source>
        <dbReference type="Pfam" id="PF13438"/>
    </source>
</evidence>
<organism evidence="2 3">
    <name type="scientific">Candidatus Pantoea gossypiicola</name>
    <dbReference type="NCBI Taxonomy" id="2608008"/>
    <lineage>
        <taxon>Bacteria</taxon>
        <taxon>Pseudomonadati</taxon>
        <taxon>Pseudomonadota</taxon>
        <taxon>Gammaproteobacteria</taxon>
        <taxon>Enterobacterales</taxon>
        <taxon>Erwiniaceae</taxon>
        <taxon>Pantoea</taxon>
    </lineage>
</organism>
<dbReference type="Proteomes" id="UP000324255">
    <property type="component" value="Unassembled WGS sequence"/>
</dbReference>
<dbReference type="InterPro" id="IPR025188">
    <property type="entry name" value="DUF4113"/>
</dbReference>
<sequence>MMLMAADRINSSGLGKVWFTGQGTDNTWQMKCEMLSPRYTGSVWISKIIVR</sequence>
<dbReference type="EMBL" id="VWVM01000039">
    <property type="protein sequence ID" value="KAA6117912.1"/>
    <property type="molecule type" value="Genomic_DNA"/>
</dbReference>
<dbReference type="AlphaFoldDB" id="A0AB34CD90"/>
<protein>
    <submittedName>
        <fullName evidence="2">DUF4113 domain-containing protein</fullName>
    </submittedName>
</protein>
<comment type="caution">
    <text evidence="2">The sequence shown here is derived from an EMBL/GenBank/DDBJ whole genome shotgun (WGS) entry which is preliminary data.</text>
</comment>
<gene>
    <name evidence="2" type="ORF">F3I20_23510</name>
</gene>
<proteinExistence type="predicted"/>
<evidence type="ECO:0000313" key="2">
    <source>
        <dbReference type="EMBL" id="KAA6117912.1"/>
    </source>
</evidence>
<evidence type="ECO:0000313" key="3">
    <source>
        <dbReference type="Proteomes" id="UP000324255"/>
    </source>
</evidence>
<accession>A0AB34CD90</accession>
<name>A0AB34CD90_9GAMM</name>
<reference evidence="2 3" key="1">
    <citation type="submission" date="2019-09" db="EMBL/GenBank/DDBJ databases">
        <title>Genomic diversity of phyloplane-associated Pantoea species in Pakistan cotton crop.</title>
        <authorList>
            <person name="Tufail M.R."/>
            <person name="Cook D.R."/>
        </authorList>
    </citation>
    <scope>NUCLEOTIDE SEQUENCE [LARGE SCALE GENOMIC DNA]</scope>
    <source>
        <strain evidence="2 3">B_8</strain>
    </source>
</reference>